<dbReference type="Gene3D" id="1.10.287.1100">
    <property type="entry name" value="Sporulation inhibitor A"/>
    <property type="match status" value="1"/>
</dbReference>
<dbReference type="Proteomes" id="UP000199427">
    <property type="component" value="Unassembled WGS sequence"/>
</dbReference>
<gene>
    <name evidence="1" type="ORF">SAMN05216362_104154</name>
</gene>
<evidence type="ECO:0000313" key="1">
    <source>
        <dbReference type="EMBL" id="SEP94904.1"/>
    </source>
</evidence>
<dbReference type="AlphaFoldDB" id="A0A1H9C1A7"/>
<protein>
    <submittedName>
        <fullName evidence="1">Sporulation inhibitor A</fullName>
    </submittedName>
</protein>
<proteinExistence type="predicted"/>
<dbReference type="Pfam" id="PF08970">
    <property type="entry name" value="Sda"/>
    <property type="match status" value="1"/>
</dbReference>
<keyword evidence="2" id="KW-1185">Reference proteome</keyword>
<organism evidence="1 2">
    <name type="scientific">Piscibacillus halophilus</name>
    <dbReference type="NCBI Taxonomy" id="571933"/>
    <lineage>
        <taxon>Bacteria</taxon>
        <taxon>Bacillati</taxon>
        <taxon>Bacillota</taxon>
        <taxon>Bacilli</taxon>
        <taxon>Bacillales</taxon>
        <taxon>Bacillaceae</taxon>
        <taxon>Piscibacillus</taxon>
    </lineage>
</organism>
<dbReference type="EMBL" id="FOES01000004">
    <property type="protein sequence ID" value="SEP94904.1"/>
    <property type="molecule type" value="Genomic_DNA"/>
</dbReference>
<name>A0A1H9C1A7_9BACI</name>
<evidence type="ECO:0000313" key="2">
    <source>
        <dbReference type="Proteomes" id="UP000199427"/>
    </source>
</evidence>
<dbReference type="OrthoDB" id="2933732at2"/>
<dbReference type="SUPFAM" id="SSF100985">
    <property type="entry name" value="Sporulation inhibitor Sda"/>
    <property type="match status" value="1"/>
</dbReference>
<dbReference type="RefSeq" id="WP_091772734.1">
    <property type="nucleotide sequence ID" value="NZ_FOES01000004.1"/>
</dbReference>
<dbReference type="InterPro" id="IPR015064">
    <property type="entry name" value="Sda"/>
</dbReference>
<reference evidence="1 2" key="1">
    <citation type="submission" date="2016-10" db="EMBL/GenBank/DDBJ databases">
        <authorList>
            <person name="de Groot N.N."/>
        </authorList>
    </citation>
    <scope>NUCLEOTIDE SEQUENCE [LARGE SCALE GENOMIC DNA]</scope>
    <source>
        <strain evidence="1 2">DSM 21633</strain>
    </source>
</reference>
<sequence>MHYLNNDQLIDAYIKSIKLQLDLPFIELLEQELIIRNINPSTVRSMIS</sequence>
<dbReference type="InterPro" id="IPR036916">
    <property type="entry name" value="Sda_sf"/>
</dbReference>
<dbReference type="STRING" id="571933.SAMN05216362_104154"/>
<accession>A0A1H9C1A7</accession>